<accession>A0A7W7SFZ0</accession>
<reference evidence="2 3" key="1">
    <citation type="submission" date="2020-08" db="EMBL/GenBank/DDBJ databases">
        <title>Sequencing the genomes of 1000 actinobacteria strains.</title>
        <authorList>
            <person name="Klenk H.-P."/>
        </authorList>
    </citation>
    <scope>NUCLEOTIDE SEQUENCE [LARGE SCALE GENOMIC DNA]</scope>
    <source>
        <strain evidence="2 3">DSM 44786</strain>
    </source>
</reference>
<feature type="region of interest" description="Disordered" evidence="1">
    <location>
        <begin position="1"/>
        <end position="51"/>
    </location>
</feature>
<evidence type="ECO:0000256" key="1">
    <source>
        <dbReference type="SAM" id="MobiDB-lite"/>
    </source>
</evidence>
<proteinExistence type="predicted"/>
<dbReference type="EMBL" id="JACHJR010000001">
    <property type="protein sequence ID" value="MBB4949773.1"/>
    <property type="molecule type" value="Genomic_DNA"/>
</dbReference>
<evidence type="ECO:0000313" key="3">
    <source>
        <dbReference type="Proteomes" id="UP000573327"/>
    </source>
</evidence>
<protein>
    <submittedName>
        <fullName evidence="2">Uncharacterized protein</fullName>
    </submittedName>
</protein>
<dbReference type="RefSeq" id="WP_184920368.1">
    <property type="nucleotide sequence ID" value="NZ_JACHJR010000001.1"/>
</dbReference>
<dbReference type="AlphaFoldDB" id="A0A7W7SFZ0"/>
<name>A0A7W7SFZ0_9ACTN</name>
<feature type="compositionally biased region" description="Basic and acidic residues" evidence="1">
    <location>
        <begin position="1"/>
        <end position="10"/>
    </location>
</feature>
<gene>
    <name evidence="2" type="ORF">F4556_005308</name>
</gene>
<feature type="compositionally biased region" description="Basic and acidic residues" evidence="1">
    <location>
        <begin position="21"/>
        <end position="51"/>
    </location>
</feature>
<organism evidence="2 3">
    <name type="scientific">Kitasatospora gansuensis</name>
    <dbReference type="NCBI Taxonomy" id="258050"/>
    <lineage>
        <taxon>Bacteria</taxon>
        <taxon>Bacillati</taxon>
        <taxon>Actinomycetota</taxon>
        <taxon>Actinomycetes</taxon>
        <taxon>Kitasatosporales</taxon>
        <taxon>Streptomycetaceae</taxon>
        <taxon>Kitasatospora</taxon>
    </lineage>
</organism>
<sequence>MSETRTDTTQHDGTGPASGTDRSESAVHGRHRGDTAPDDRPDADPHGRHRR</sequence>
<evidence type="ECO:0000313" key="2">
    <source>
        <dbReference type="EMBL" id="MBB4949773.1"/>
    </source>
</evidence>
<comment type="caution">
    <text evidence="2">The sequence shown here is derived from an EMBL/GenBank/DDBJ whole genome shotgun (WGS) entry which is preliminary data.</text>
</comment>
<keyword evidence="3" id="KW-1185">Reference proteome</keyword>
<dbReference type="Proteomes" id="UP000573327">
    <property type="component" value="Unassembled WGS sequence"/>
</dbReference>